<name>A0A8C5QS22_9ANUR</name>
<keyword evidence="10" id="KW-0862">Zinc</keyword>
<dbReference type="GO" id="GO:0016787">
    <property type="term" value="F:hydrolase activity"/>
    <property type="evidence" value="ECO:0007669"/>
    <property type="project" value="UniProtKB-KW"/>
</dbReference>
<evidence type="ECO:0000256" key="7">
    <source>
        <dbReference type="ARBA" id="ARBA00022759"/>
    </source>
</evidence>
<dbReference type="PANTHER" id="PTHR16036">
    <property type="entry name" value="ANKYRIN REPEAT AND ZINC FINGER DOMAIN-CONTAINING PROTEIN 1"/>
    <property type="match status" value="1"/>
</dbReference>
<reference evidence="17" key="2">
    <citation type="submission" date="2025-09" db="UniProtKB">
        <authorList>
            <consortium name="Ensembl"/>
        </authorList>
    </citation>
    <scope>IDENTIFICATION</scope>
</reference>
<feature type="compositionally biased region" description="Basic and acidic residues" evidence="15">
    <location>
        <begin position="361"/>
        <end position="371"/>
    </location>
</feature>
<dbReference type="Proteomes" id="UP000694569">
    <property type="component" value="Unplaced"/>
</dbReference>
<dbReference type="SUPFAM" id="SSF48403">
    <property type="entry name" value="Ankyrin repeat"/>
    <property type="match status" value="1"/>
</dbReference>
<dbReference type="Pfam" id="PF18716">
    <property type="entry name" value="VATC"/>
    <property type="match status" value="1"/>
</dbReference>
<evidence type="ECO:0000256" key="4">
    <source>
        <dbReference type="ARBA" id="ARBA00022722"/>
    </source>
</evidence>
<comment type="subcellular location">
    <subcellularLocation>
        <location evidence="1">Cytoplasm</location>
    </subcellularLocation>
</comment>
<evidence type="ECO:0000313" key="18">
    <source>
        <dbReference type="Proteomes" id="UP000694569"/>
    </source>
</evidence>
<keyword evidence="12" id="KW-0175">Coiled coil</keyword>
<keyword evidence="9 14" id="KW-0378">Hydrolase</keyword>
<dbReference type="PANTHER" id="PTHR16036:SF2">
    <property type="entry name" value="TRNA ENDONUCLEASE ANKZF1"/>
    <property type="match status" value="1"/>
</dbReference>
<dbReference type="OrthoDB" id="429841at2759"/>
<dbReference type="PROSITE" id="PS50088">
    <property type="entry name" value="ANK_REPEAT"/>
    <property type="match status" value="1"/>
</dbReference>
<protein>
    <submittedName>
        <fullName evidence="17">Ankyrin repeat and zinc finger peptidyl tRNA hydrolase 1</fullName>
    </submittedName>
</protein>
<dbReference type="InterPro" id="IPR036770">
    <property type="entry name" value="Ankyrin_rpt-contain_sf"/>
</dbReference>
<sequence length="697" mass="78500">MEGAPSFLTVSLFELVPENPLIAGLSLCNNNERSDLPEDVKPSEIPATENTQIAIVPEISDRMSCSACQCSFDNREEQKEHYTLDWHRFNLKRRIRGAAALGSEEFQEKTQAGDLSSISGSDSESDRDEGSAVIPDPEVDPAPVSHHFTRSQRCFFKNGKGQLLSAYRCVLGQTRDTVVEAEQLVNCVQSMREPPVVIILMAGGGHFAGAVYRGKEVLQHKTFHRYTVRAKRGTSQALHDAQNRSHMAKSAGAALRRYNQAALITDIAQLLQSWTEHVKEAWGIFLRTPRADRTLFLGRNSPIPSKDPRVHSIPFITRRATFREVQRVHSQLFTLRVYDQDLLLLHLMEAKVKTPKSRGPARTEPKDEKPDAPVSSEEDEPLTVHLVTEELTLSTLNLREFELQPKRKRKKKKDVKVPRPDNSKEPHGEEDAEKGNPRPLSIEDLPGSVVEGDELYQIRNSLFTCCKTGDSQNLRQILQDLPQLSAELPSSVGSSSTARETESLVNERLSPDGRTMLHVAASSGHGEVAGLLMDAGWDPALRDSAGQTPYSLSPDKATRNTFRRYREENPEKYNYAKSQIPAPVSEEAEAQRAKKKQAYKAQRKQREKEEKEERKRKEQEEAEKKRFAALSDREKRALAAERRLAAQLSSAKGTENKGRRCWQCGESLLGKVPFEYLDFSFCTTQCLQEHRRSKIAK</sequence>
<dbReference type="PROSITE" id="PS50297">
    <property type="entry name" value="ANK_REP_REGION"/>
    <property type="match status" value="1"/>
</dbReference>
<keyword evidence="7 14" id="KW-0255">Endonuclease</keyword>
<evidence type="ECO:0000256" key="11">
    <source>
        <dbReference type="ARBA" id="ARBA00023043"/>
    </source>
</evidence>
<dbReference type="InterPro" id="IPR047139">
    <property type="entry name" value="ANKZ1/VMS1"/>
</dbReference>
<evidence type="ECO:0000256" key="13">
    <source>
        <dbReference type="PROSITE-ProRule" id="PRU00023"/>
    </source>
</evidence>
<evidence type="ECO:0000256" key="2">
    <source>
        <dbReference type="ARBA" id="ARBA00009262"/>
    </source>
</evidence>
<comment type="domain">
    <text evidence="14">The VLRF1 domain mediates binding to the 60S ribosomal subunit.</text>
</comment>
<feature type="region of interest" description="Disordered" evidence="15">
    <location>
        <begin position="102"/>
        <end position="144"/>
    </location>
</feature>
<feature type="region of interest" description="Disordered" evidence="15">
    <location>
        <begin position="565"/>
        <end position="628"/>
    </location>
</feature>
<dbReference type="InterPro" id="IPR041540">
    <property type="entry name" value="VATC"/>
</dbReference>
<keyword evidence="5" id="KW-0479">Metal-binding</keyword>
<comment type="similarity">
    <text evidence="2 14">Belongs to the ANKZF1/VMS1 family.</text>
</comment>
<feature type="compositionally biased region" description="Basic residues" evidence="15">
    <location>
        <begin position="593"/>
        <end position="603"/>
    </location>
</feature>
<dbReference type="GO" id="GO:0004519">
    <property type="term" value="F:endonuclease activity"/>
    <property type="evidence" value="ECO:0007669"/>
    <property type="project" value="UniProtKB-KW"/>
</dbReference>
<dbReference type="GO" id="GO:0036503">
    <property type="term" value="P:ERAD pathway"/>
    <property type="evidence" value="ECO:0007669"/>
    <property type="project" value="TreeGrafter"/>
</dbReference>
<feature type="compositionally biased region" description="Basic and acidic residues" evidence="15">
    <location>
        <begin position="604"/>
        <end position="628"/>
    </location>
</feature>
<keyword evidence="11 13" id="KW-0040">ANK repeat</keyword>
<reference evidence="17" key="1">
    <citation type="submission" date="2025-08" db="UniProtKB">
        <authorList>
            <consortium name="Ensembl"/>
        </authorList>
    </citation>
    <scope>IDENTIFICATION</scope>
</reference>
<dbReference type="GO" id="GO:0005737">
    <property type="term" value="C:cytoplasm"/>
    <property type="evidence" value="ECO:0007669"/>
    <property type="project" value="UniProtKB-SubCell"/>
</dbReference>
<feature type="compositionally biased region" description="Basic and acidic residues" evidence="15">
    <location>
        <begin position="415"/>
        <end position="436"/>
    </location>
</feature>
<keyword evidence="3 14" id="KW-0963">Cytoplasm</keyword>
<feature type="domain" description="VLRF1" evidence="16">
    <location>
        <begin position="193"/>
        <end position="335"/>
    </location>
</feature>
<dbReference type="Ensembl" id="ENSLLET00000043491.1">
    <property type="protein sequence ID" value="ENSLLEP00000041814.1"/>
    <property type="gene ID" value="ENSLLEG00000026606.1"/>
</dbReference>
<dbReference type="Pfam" id="PF00023">
    <property type="entry name" value="Ank"/>
    <property type="match status" value="1"/>
</dbReference>
<gene>
    <name evidence="17" type="primary">ANKZF1</name>
</gene>
<dbReference type="Gene3D" id="1.25.40.20">
    <property type="entry name" value="Ankyrin repeat-containing domain"/>
    <property type="match status" value="1"/>
</dbReference>
<evidence type="ECO:0000256" key="8">
    <source>
        <dbReference type="ARBA" id="ARBA00022771"/>
    </source>
</evidence>
<feature type="repeat" description="ANK" evidence="13">
    <location>
        <begin position="512"/>
        <end position="544"/>
    </location>
</feature>
<keyword evidence="6" id="KW-0677">Repeat</keyword>
<keyword evidence="8" id="KW-0863">Zinc-finger</keyword>
<dbReference type="AlphaFoldDB" id="A0A8C5QS22"/>
<accession>A0A8C5QS22</accession>
<evidence type="ECO:0000259" key="16">
    <source>
        <dbReference type="PROSITE" id="PS52044"/>
    </source>
</evidence>
<keyword evidence="18" id="KW-1185">Reference proteome</keyword>
<dbReference type="InterPro" id="IPR002110">
    <property type="entry name" value="Ankyrin_rpt"/>
</dbReference>
<evidence type="ECO:0000256" key="12">
    <source>
        <dbReference type="ARBA" id="ARBA00023054"/>
    </source>
</evidence>
<evidence type="ECO:0000256" key="1">
    <source>
        <dbReference type="ARBA" id="ARBA00004496"/>
    </source>
</evidence>
<organism evidence="17 18">
    <name type="scientific">Leptobrachium leishanense</name>
    <name type="common">Leishan spiny toad</name>
    <dbReference type="NCBI Taxonomy" id="445787"/>
    <lineage>
        <taxon>Eukaryota</taxon>
        <taxon>Metazoa</taxon>
        <taxon>Chordata</taxon>
        <taxon>Craniata</taxon>
        <taxon>Vertebrata</taxon>
        <taxon>Euteleostomi</taxon>
        <taxon>Amphibia</taxon>
        <taxon>Batrachia</taxon>
        <taxon>Anura</taxon>
        <taxon>Pelobatoidea</taxon>
        <taxon>Megophryidae</taxon>
        <taxon>Leptobrachium</taxon>
    </lineage>
</organism>
<evidence type="ECO:0000256" key="6">
    <source>
        <dbReference type="ARBA" id="ARBA00022737"/>
    </source>
</evidence>
<dbReference type="PROSITE" id="PS52044">
    <property type="entry name" value="VLRF1"/>
    <property type="match status" value="1"/>
</dbReference>
<evidence type="ECO:0000256" key="9">
    <source>
        <dbReference type="ARBA" id="ARBA00022801"/>
    </source>
</evidence>
<dbReference type="InterPro" id="IPR041175">
    <property type="entry name" value="VLRF1/Vms1"/>
</dbReference>
<feature type="region of interest" description="Disordered" evidence="15">
    <location>
        <begin position="407"/>
        <end position="446"/>
    </location>
</feature>
<proteinExistence type="inferred from homology"/>
<keyword evidence="4 14" id="KW-0540">Nuclease</keyword>
<feature type="compositionally biased region" description="Low complexity" evidence="15">
    <location>
        <begin position="113"/>
        <end position="122"/>
    </location>
</feature>
<dbReference type="Pfam" id="PF18826">
    <property type="entry name" value="bVLRF1"/>
    <property type="match status" value="1"/>
</dbReference>
<evidence type="ECO:0000256" key="3">
    <source>
        <dbReference type="ARBA" id="ARBA00022490"/>
    </source>
</evidence>
<dbReference type="GO" id="GO:0008270">
    <property type="term" value="F:zinc ion binding"/>
    <property type="evidence" value="ECO:0007669"/>
    <property type="project" value="UniProtKB-KW"/>
</dbReference>
<evidence type="ECO:0000256" key="15">
    <source>
        <dbReference type="SAM" id="MobiDB-lite"/>
    </source>
</evidence>
<feature type="active site" evidence="14">
    <location>
        <position position="236"/>
    </location>
</feature>
<evidence type="ECO:0000313" key="17">
    <source>
        <dbReference type="Ensembl" id="ENSLLEP00000041814.1"/>
    </source>
</evidence>
<feature type="region of interest" description="Disordered" evidence="15">
    <location>
        <begin position="353"/>
        <end position="383"/>
    </location>
</feature>
<evidence type="ECO:0000256" key="5">
    <source>
        <dbReference type="ARBA" id="ARBA00022723"/>
    </source>
</evidence>
<evidence type="ECO:0000256" key="10">
    <source>
        <dbReference type="ARBA" id="ARBA00022833"/>
    </source>
</evidence>
<dbReference type="GeneTree" id="ENSGT00390000005911"/>
<evidence type="ECO:0000256" key="14">
    <source>
        <dbReference type="PROSITE-ProRule" id="PRU01389"/>
    </source>
</evidence>